<feature type="domain" description="C2H2-type" evidence="14">
    <location>
        <begin position="1279"/>
        <end position="1306"/>
    </location>
</feature>
<dbReference type="PROSITE" id="PS50157">
    <property type="entry name" value="ZINC_FINGER_C2H2_2"/>
    <property type="match status" value="8"/>
</dbReference>
<keyword evidence="6" id="KW-0802">TPR repeat</keyword>
<dbReference type="FunFam" id="3.30.160.60:FF:001297">
    <property type="entry name" value="Zinc finger and SCAN domain-containing protein 2"/>
    <property type="match status" value="1"/>
</dbReference>
<comment type="subcellular location">
    <subcellularLocation>
        <location evidence="1">Cell projection</location>
        <location evidence="1">Cilium</location>
    </subcellularLocation>
</comment>
<dbReference type="Pfam" id="PF23385">
    <property type="entry name" value="Beta-prop_IFT140_2nd"/>
    <property type="match status" value="1"/>
</dbReference>
<dbReference type="PROSITE" id="PS50082">
    <property type="entry name" value="WD_REPEATS_2"/>
    <property type="match status" value="1"/>
</dbReference>
<dbReference type="GO" id="GO:0005930">
    <property type="term" value="C:axoneme"/>
    <property type="evidence" value="ECO:0007669"/>
    <property type="project" value="TreeGrafter"/>
</dbReference>
<evidence type="ECO:0000256" key="5">
    <source>
        <dbReference type="ARBA" id="ARBA00022771"/>
    </source>
</evidence>
<evidence type="ECO:0000256" key="6">
    <source>
        <dbReference type="ARBA" id="ARBA00022803"/>
    </source>
</evidence>
<dbReference type="InterPro" id="IPR036236">
    <property type="entry name" value="Znf_C2H2_sf"/>
</dbReference>
<feature type="repeat" description="WD" evidence="11">
    <location>
        <begin position="66"/>
        <end position="91"/>
    </location>
</feature>
<evidence type="ECO:0000256" key="10">
    <source>
        <dbReference type="PROSITE-ProRule" id="PRU00042"/>
    </source>
</evidence>
<reference evidence="15" key="1">
    <citation type="journal article" date="2023" name="G3 (Bethesda)">
        <title>Whole genome assemblies of Zophobas morio and Tenebrio molitor.</title>
        <authorList>
            <person name="Kaur S."/>
            <person name="Stinson S.A."/>
            <person name="diCenzo G.C."/>
        </authorList>
    </citation>
    <scope>NUCLEOTIDE SEQUENCE</scope>
    <source>
        <strain evidence="15">QUZm001</strain>
    </source>
</reference>
<dbReference type="FunFam" id="3.30.160.60:FF:001759">
    <property type="entry name" value="Crooked legs, isoform F"/>
    <property type="match status" value="1"/>
</dbReference>
<keyword evidence="12" id="KW-0175">Coiled coil</keyword>
<keyword evidence="16" id="KW-1185">Reference proteome</keyword>
<proteinExistence type="predicted"/>
<protein>
    <recommendedName>
        <fullName evidence="14">C2H2-type domain-containing protein</fullName>
    </recommendedName>
</protein>
<evidence type="ECO:0000313" key="15">
    <source>
        <dbReference type="EMBL" id="KAJ3645164.1"/>
    </source>
</evidence>
<keyword evidence="3" id="KW-0479">Metal-binding</keyword>
<dbReference type="InterPro" id="IPR036322">
    <property type="entry name" value="WD40_repeat_dom_sf"/>
</dbReference>
<dbReference type="GO" id="GO:0030991">
    <property type="term" value="C:intraciliary transport particle A"/>
    <property type="evidence" value="ECO:0007669"/>
    <property type="project" value="TreeGrafter"/>
</dbReference>
<organism evidence="15 16">
    <name type="scientific">Zophobas morio</name>
    <dbReference type="NCBI Taxonomy" id="2755281"/>
    <lineage>
        <taxon>Eukaryota</taxon>
        <taxon>Metazoa</taxon>
        <taxon>Ecdysozoa</taxon>
        <taxon>Arthropoda</taxon>
        <taxon>Hexapoda</taxon>
        <taxon>Insecta</taxon>
        <taxon>Pterygota</taxon>
        <taxon>Neoptera</taxon>
        <taxon>Endopterygota</taxon>
        <taxon>Coleoptera</taxon>
        <taxon>Polyphaga</taxon>
        <taxon>Cucujiformia</taxon>
        <taxon>Tenebrionidae</taxon>
        <taxon>Zophobas</taxon>
    </lineage>
</organism>
<accession>A0AA38I1S8</accession>
<dbReference type="InterPro" id="IPR013087">
    <property type="entry name" value="Znf_C2H2_type"/>
</dbReference>
<evidence type="ECO:0000256" key="11">
    <source>
        <dbReference type="PROSITE-ProRule" id="PRU00221"/>
    </source>
</evidence>
<gene>
    <name evidence="15" type="ORF">Zmor_022845</name>
</gene>
<dbReference type="FunFam" id="3.30.160.60:FF:000340">
    <property type="entry name" value="zinc finger protein 473 isoform X1"/>
    <property type="match status" value="1"/>
</dbReference>
<dbReference type="SUPFAM" id="SSF57667">
    <property type="entry name" value="beta-beta-alpha zinc fingers"/>
    <property type="match status" value="4"/>
</dbReference>
<dbReference type="SMART" id="SM00320">
    <property type="entry name" value="WD40"/>
    <property type="match status" value="4"/>
</dbReference>
<dbReference type="InterPro" id="IPR001680">
    <property type="entry name" value="WD40_rpt"/>
</dbReference>
<name>A0AA38I1S8_9CUCU</name>
<dbReference type="InterPro" id="IPR056155">
    <property type="entry name" value="Beta-prop_IFT140_2nd"/>
</dbReference>
<dbReference type="SMART" id="SM00355">
    <property type="entry name" value="ZnF_C2H2"/>
    <property type="match status" value="8"/>
</dbReference>
<feature type="compositionally biased region" description="Polar residues" evidence="13">
    <location>
        <begin position="1014"/>
        <end position="1047"/>
    </location>
</feature>
<evidence type="ECO:0000256" key="3">
    <source>
        <dbReference type="ARBA" id="ARBA00022723"/>
    </source>
</evidence>
<evidence type="ECO:0000256" key="9">
    <source>
        <dbReference type="ARBA" id="ARBA00023273"/>
    </source>
</evidence>
<feature type="domain" description="C2H2-type" evidence="14">
    <location>
        <begin position="1419"/>
        <end position="1446"/>
    </location>
</feature>
<dbReference type="FunFam" id="3.30.160.60:FF:000253">
    <property type="entry name" value="Crooked legs, isoform H"/>
    <property type="match status" value="3"/>
</dbReference>
<dbReference type="Pfam" id="PF23383">
    <property type="entry name" value="Beta-prop_IFT140_1st"/>
    <property type="match status" value="1"/>
</dbReference>
<evidence type="ECO:0000256" key="4">
    <source>
        <dbReference type="ARBA" id="ARBA00022737"/>
    </source>
</evidence>
<evidence type="ECO:0000313" key="16">
    <source>
        <dbReference type="Proteomes" id="UP001168821"/>
    </source>
</evidence>
<evidence type="ECO:0000256" key="2">
    <source>
        <dbReference type="ARBA" id="ARBA00022574"/>
    </source>
</evidence>
<dbReference type="InterPro" id="IPR056154">
    <property type="entry name" value="Beta-prop_IFT140_1st"/>
</dbReference>
<dbReference type="SUPFAM" id="SSF50978">
    <property type="entry name" value="WD40 repeat-like"/>
    <property type="match status" value="2"/>
</dbReference>
<evidence type="ECO:0000256" key="7">
    <source>
        <dbReference type="ARBA" id="ARBA00022833"/>
    </source>
</evidence>
<keyword evidence="8" id="KW-0969">Cilium</keyword>
<keyword evidence="2 11" id="KW-0853">WD repeat</keyword>
<dbReference type="PANTHER" id="PTHR15722">
    <property type="entry name" value="IFT140/172-RELATED"/>
    <property type="match status" value="1"/>
</dbReference>
<dbReference type="PANTHER" id="PTHR15722:SF7">
    <property type="entry name" value="INTRAFLAGELLAR TRANSPORT PROTEIN 140 HOMOLOG"/>
    <property type="match status" value="1"/>
</dbReference>
<dbReference type="Gene3D" id="3.30.160.60">
    <property type="entry name" value="Classic Zinc Finger"/>
    <property type="match status" value="8"/>
</dbReference>
<feature type="domain" description="C2H2-type" evidence="14">
    <location>
        <begin position="1335"/>
        <end position="1362"/>
    </location>
</feature>
<keyword evidence="9" id="KW-0966">Cell projection</keyword>
<dbReference type="Pfam" id="PF24762">
    <property type="entry name" value="TPR_IF140-IFT172"/>
    <property type="match status" value="1"/>
</dbReference>
<keyword evidence="5 10" id="KW-0863">Zinc-finger</keyword>
<dbReference type="GO" id="GO:0005634">
    <property type="term" value="C:nucleus"/>
    <property type="evidence" value="ECO:0007669"/>
    <property type="project" value="UniProtKB-ARBA"/>
</dbReference>
<keyword evidence="4" id="KW-0677">Repeat</keyword>
<dbReference type="InterPro" id="IPR015943">
    <property type="entry name" value="WD40/YVTN_repeat-like_dom_sf"/>
</dbReference>
<dbReference type="GO" id="GO:0036064">
    <property type="term" value="C:ciliary basal body"/>
    <property type="evidence" value="ECO:0007669"/>
    <property type="project" value="TreeGrafter"/>
</dbReference>
<dbReference type="InterPro" id="IPR056168">
    <property type="entry name" value="TPR_IF140/IFT172/WDR19"/>
</dbReference>
<feature type="domain" description="C2H2-type" evidence="14">
    <location>
        <begin position="1391"/>
        <end position="1418"/>
    </location>
</feature>
<dbReference type="PROSITE" id="PS00028">
    <property type="entry name" value="ZINC_FINGER_C2H2_1"/>
    <property type="match status" value="8"/>
</dbReference>
<feature type="domain" description="C2H2-type" evidence="14">
    <location>
        <begin position="1307"/>
        <end position="1334"/>
    </location>
</feature>
<dbReference type="Gene3D" id="1.25.40.470">
    <property type="match status" value="1"/>
</dbReference>
<dbReference type="GO" id="GO:0035721">
    <property type="term" value="P:intraciliary retrograde transport"/>
    <property type="evidence" value="ECO:0007669"/>
    <property type="project" value="TreeGrafter"/>
</dbReference>
<evidence type="ECO:0000256" key="1">
    <source>
        <dbReference type="ARBA" id="ARBA00004138"/>
    </source>
</evidence>
<comment type="caution">
    <text evidence="15">The sequence shown here is derived from an EMBL/GenBank/DDBJ whole genome shotgun (WGS) entry which is preliminary data.</text>
</comment>
<evidence type="ECO:0000259" key="14">
    <source>
        <dbReference type="PROSITE" id="PS50157"/>
    </source>
</evidence>
<dbReference type="FunFam" id="2.130.10.10:FF:000839">
    <property type="entry name" value="Uncharacterized protein, isoform A"/>
    <property type="match status" value="1"/>
</dbReference>
<dbReference type="Pfam" id="PF00096">
    <property type="entry name" value="zf-C2H2"/>
    <property type="match status" value="8"/>
</dbReference>
<evidence type="ECO:0000256" key="13">
    <source>
        <dbReference type="SAM" id="MobiDB-lite"/>
    </source>
</evidence>
<dbReference type="FunFam" id="3.30.160.60:FF:002048">
    <property type="entry name" value="Crooked legs, isoform F"/>
    <property type="match status" value="1"/>
</dbReference>
<feature type="coiled-coil region" evidence="12">
    <location>
        <begin position="1065"/>
        <end position="1134"/>
    </location>
</feature>
<dbReference type="GO" id="GO:0008270">
    <property type="term" value="F:zinc ion binding"/>
    <property type="evidence" value="ECO:0007669"/>
    <property type="project" value="UniProtKB-KW"/>
</dbReference>
<feature type="domain" description="C2H2-type" evidence="14">
    <location>
        <begin position="1475"/>
        <end position="1502"/>
    </location>
</feature>
<feature type="domain" description="C2H2-type" evidence="14">
    <location>
        <begin position="1363"/>
        <end position="1390"/>
    </location>
</feature>
<feature type="domain" description="C2H2-type" evidence="14">
    <location>
        <begin position="1447"/>
        <end position="1474"/>
    </location>
</feature>
<dbReference type="Proteomes" id="UP001168821">
    <property type="component" value="Unassembled WGS sequence"/>
</dbReference>
<dbReference type="EMBL" id="JALNTZ010000007">
    <property type="protein sequence ID" value="KAJ3645164.1"/>
    <property type="molecule type" value="Genomic_DNA"/>
</dbReference>
<dbReference type="Gene3D" id="2.130.10.10">
    <property type="entry name" value="YVTN repeat-like/Quinoprotein amine dehydrogenase"/>
    <property type="match status" value="2"/>
</dbReference>
<evidence type="ECO:0000256" key="8">
    <source>
        <dbReference type="ARBA" id="ARBA00023069"/>
    </source>
</evidence>
<sequence>MTLYFENPVSFPEAGSISLNGIWHPNTALLAVASFSQEKGGFVTIFDELGEPLNDLNYPVHRSFQVTALAWHPERTVLATGWENGEFKVWNGAKDFALVGGPHKAPITLLEFSEKGGRLVSCDSAGSLVGWKIVDTQSQTIIVFHLDLKESITHLTFRRTIKTHPEYDMEHLAKAAVNGDERALDIFSNWRPKTTARKFRAQEGSDNLNFYVGTQVGSIYYVNTTGSCMEVLNTEGVPLSYIVHHPIKDSLVVMMEGLTVGHFAIDNQGHLNELAKVKLSGRVQSRGVGNQGLVWCSSTSLAILTGDLVVRVWDIESNDNYVLPTTLKFYSNEERNRSLNESFTCLAFCKLNQTLCAGTNIGRIYFWTRNVNKGQIDNPEDDWELNNVNTVSGTVKQLIWGSFQLRLPLLSVNCVTSVYIMREQTISTCFCEEIWCTQKTANQILVESKKSNFLLQLEAQVTDMSINENYAIFTNGRLISVYEIYWESPDSERFELNSSISKQTETSTDFSIKMLTSFSCDNEKILIYKKIIIILTPKSVLLRNLNGSTLTTLVTTTVEGEPIGIDTTGNYLTLFTIEGYLKIYELTDNEPKLTVPGRNIYDMCPDFGEIIQAKSNCSGNKVAMTLAASNLIPDGKLYIWDVETDLLLSYDFHKYGNLGESTPDEYSMDEKIQELADENLDESDETKALFDEICSNRIPLHLFWDTSDARLLVCDAKRVKLPADNKSVTFSKAKTDLKPTLKDEDHIVITLFISSEHGIKMHDIRGVDNDSRLLALATPHIVLLEKLIVIREVMSDFAGLEACNKATRNAVLDFSYNLSLGNMDEAFKAIKLVQNPGVWGSLARMCVKTRRLDVAGVCLGHMGNARAAMALRVAMGDGQLPHEAKLAVLAVHLGMLNTTQRPPPTTSIPTDLRVNTTALNAVALSSVAKYWVLTNLLPGPIPQVSVYGLPGSGRTDNQSKMSQEAMLGQHAAAGLLPADPLLLQQHSQIPVSISTSQGVTNLSIPTGNMHLENSHQNHGSLANHQQNDPLSQSQMSREMAHQQQNHSTQQNMVQVQVQDNLVSVIEDSKEQKEIIAAQLAHAQIQLNDNQHLNQQALTVQQLQHLQVQQVLDNVVRMENSVENTQNQSNNDQNQLSDNIQIVKDEKNLQNCKLLTGAQFGLQDHKGNLMDVRTADGSIVKISTNLQEQDLAKTLGVEMVQNMYKVNVDDLNQLLAYHEVFGKLQGEIATTGQNIVQNTNPNVNLQQNANNIAIVTKDEQEPSTSSLPNDNTATVITGNHVCDLCGKMFQFRYQLIVHRRYHNERKPFTCQVCGKAFSNSQELTRHGKCHLGGSMFTCAVCFHVFANAASLERHMKRHSTDKPYNCTICGKSFARKEHLDNHTRCHTGETPYRCQYCAKTFTRKEHMVNHVRKHTGETPHRCEICKKSFTRKEHFMNHVMWHTGETPHHCTICGKKYTRKEHLANHMRSHTNDTPFRCEICGKSFTRKEHFTNHIMWHTGETPHRCVVLRCRVLRIFGVHGGGP</sequence>
<feature type="region of interest" description="Disordered" evidence="13">
    <location>
        <begin position="1011"/>
        <end position="1047"/>
    </location>
</feature>
<keyword evidence="7" id="KW-0862">Zinc</keyword>
<evidence type="ECO:0000256" key="12">
    <source>
        <dbReference type="SAM" id="Coils"/>
    </source>
</evidence>